<keyword evidence="4" id="KW-1185">Reference proteome</keyword>
<evidence type="ECO:0000313" key="4">
    <source>
        <dbReference type="Proteomes" id="UP000789739"/>
    </source>
</evidence>
<feature type="region of interest" description="Disordered" evidence="1">
    <location>
        <begin position="63"/>
        <end position="83"/>
    </location>
</feature>
<comment type="caution">
    <text evidence="3">The sequence shown here is derived from an EMBL/GenBank/DDBJ whole genome shotgun (WGS) entry which is preliminary data.</text>
</comment>
<reference evidence="3" key="1">
    <citation type="submission" date="2021-06" db="EMBL/GenBank/DDBJ databases">
        <authorList>
            <person name="Kallberg Y."/>
            <person name="Tangrot J."/>
            <person name="Rosling A."/>
        </authorList>
    </citation>
    <scope>NUCLEOTIDE SEQUENCE</scope>
    <source>
        <strain evidence="3">BR232B</strain>
    </source>
</reference>
<protein>
    <submittedName>
        <fullName evidence="3">1067_t:CDS:1</fullName>
    </submittedName>
</protein>
<dbReference type="Pfam" id="PF02037">
    <property type="entry name" value="SAP"/>
    <property type="match status" value="1"/>
</dbReference>
<evidence type="ECO:0000259" key="2">
    <source>
        <dbReference type="PROSITE" id="PS50800"/>
    </source>
</evidence>
<dbReference type="PROSITE" id="PS50800">
    <property type="entry name" value="SAP"/>
    <property type="match status" value="1"/>
</dbReference>
<dbReference type="InterPro" id="IPR039577">
    <property type="entry name" value="Rad18"/>
</dbReference>
<feature type="compositionally biased region" description="Polar residues" evidence="1">
    <location>
        <begin position="194"/>
        <end position="203"/>
    </location>
</feature>
<dbReference type="Proteomes" id="UP000789739">
    <property type="component" value="Unassembled WGS sequence"/>
</dbReference>
<dbReference type="OrthoDB" id="9049620at2759"/>
<dbReference type="GO" id="GO:0006513">
    <property type="term" value="P:protein monoubiquitination"/>
    <property type="evidence" value="ECO:0007669"/>
    <property type="project" value="InterPro"/>
</dbReference>
<dbReference type="GO" id="GO:0005634">
    <property type="term" value="C:nucleus"/>
    <property type="evidence" value="ECO:0007669"/>
    <property type="project" value="TreeGrafter"/>
</dbReference>
<sequence length="227" mass="26384">MTDKLDTLTDLLDDISEPSDWPQPEYQDLDRATRSSLLRIARSGMVDERSRMDICENDNKTQTLADGNKMNSSVTDRSESRPNVVKRKKPKLVYSIIKGHKLRELLKEEGLPTYGDRQQLIRRHAEYVNLYNANLDSAEPKSEAELRQVLRDWERTQRTDQFRKDASKIWRQSIDSQDYHSKYKDQFAMLIEQAQRSRNTSDASPKMSESDEISRLVSGEESVANKK</sequence>
<dbReference type="GO" id="GO:0003697">
    <property type="term" value="F:single-stranded DNA binding"/>
    <property type="evidence" value="ECO:0007669"/>
    <property type="project" value="InterPro"/>
</dbReference>
<dbReference type="SMART" id="SM00513">
    <property type="entry name" value="SAP"/>
    <property type="match status" value="1"/>
</dbReference>
<feature type="compositionally biased region" description="Polar residues" evidence="1">
    <location>
        <begin position="63"/>
        <end position="75"/>
    </location>
</feature>
<dbReference type="EMBL" id="CAJVPI010000921">
    <property type="protein sequence ID" value="CAG8582506.1"/>
    <property type="molecule type" value="Genomic_DNA"/>
</dbReference>
<dbReference type="PANTHER" id="PTHR14134:SF2">
    <property type="entry name" value="E3 UBIQUITIN-PROTEIN LIGASE RAD18"/>
    <property type="match status" value="1"/>
</dbReference>
<accession>A0A9N9BWS7</accession>
<dbReference type="InterPro" id="IPR003034">
    <property type="entry name" value="SAP_dom"/>
</dbReference>
<feature type="domain" description="SAP" evidence="2">
    <location>
        <begin position="94"/>
        <end position="128"/>
    </location>
</feature>
<gene>
    <name evidence="3" type="ORF">PBRASI_LOCUS6695</name>
</gene>
<evidence type="ECO:0000256" key="1">
    <source>
        <dbReference type="SAM" id="MobiDB-lite"/>
    </source>
</evidence>
<dbReference type="GO" id="GO:0061630">
    <property type="term" value="F:ubiquitin protein ligase activity"/>
    <property type="evidence" value="ECO:0007669"/>
    <property type="project" value="InterPro"/>
</dbReference>
<name>A0A9N9BWS7_9GLOM</name>
<evidence type="ECO:0000313" key="3">
    <source>
        <dbReference type="EMBL" id="CAG8582506.1"/>
    </source>
</evidence>
<dbReference type="PANTHER" id="PTHR14134">
    <property type="entry name" value="E3 UBIQUITIN-PROTEIN LIGASE RAD18"/>
    <property type="match status" value="1"/>
</dbReference>
<dbReference type="GO" id="GO:0097505">
    <property type="term" value="C:Rad6-Rad18 complex"/>
    <property type="evidence" value="ECO:0007669"/>
    <property type="project" value="TreeGrafter"/>
</dbReference>
<dbReference type="GO" id="GO:0006301">
    <property type="term" value="P:DNA damage tolerance"/>
    <property type="evidence" value="ECO:0007669"/>
    <property type="project" value="InterPro"/>
</dbReference>
<dbReference type="AlphaFoldDB" id="A0A9N9BWS7"/>
<proteinExistence type="predicted"/>
<organism evidence="3 4">
    <name type="scientific">Paraglomus brasilianum</name>
    <dbReference type="NCBI Taxonomy" id="144538"/>
    <lineage>
        <taxon>Eukaryota</taxon>
        <taxon>Fungi</taxon>
        <taxon>Fungi incertae sedis</taxon>
        <taxon>Mucoromycota</taxon>
        <taxon>Glomeromycotina</taxon>
        <taxon>Glomeromycetes</taxon>
        <taxon>Paraglomerales</taxon>
        <taxon>Paraglomeraceae</taxon>
        <taxon>Paraglomus</taxon>
    </lineage>
</organism>
<feature type="region of interest" description="Disordered" evidence="1">
    <location>
        <begin position="194"/>
        <end position="227"/>
    </location>
</feature>